<evidence type="ECO:0000256" key="1">
    <source>
        <dbReference type="SAM" id="MobiDB-lite"/>
    </source>
</evidence>
<accession>A0A8D8W0S3</accession>
<feature type="compositionally biased region" description="Polar residues" evidence="1">
    <location>
        <begin position="72"/>
        <end position="82"/>
    </location>
</feature>
<feature type="compositionally biased region" description="Basic residues" evidence="1">
    <location>
        <begin position="85"/>
        <end position="102"/>
    </location>
</feature>
<feature type="signal peptide" evidence="2">
    <location>
        <begin position="1"/>
        <end position="23"/>
    </location>
</feature>
<dbReference type="EMBL" id="HBUF01124419">
    <property type="protein sequence ID" value="CAG6642823.1"/>
    <property type="molecule type" value="Transcribed_RNA"/>
</dbReference>
<name>A0A8D8W0S3_9HEMI</name>
<keyword evidence="2" id="KW-0732">Signal</keyword>
<feature type="chain" id="PRO_5034052061" evidence="2">
    <location>
        <begin position="24"/>
        <end position="102"/>
    </location>
</feature>
<reference evidence="3" key="1">
    <citation type="submission" date="2021-05" db="EMBL/GenBank/DDBJ databases">
        <authorList>
            <person name="Alioto T."/>
            <person name="Alioto T."/>
            <person name="Gomez Garrido J."/>
        </authorList>
    </citation>
    <scope>NUCLEOTIDE SEQUENCE</scope>
</reference>
<evidence type="ECO:0000256" key="2">
    <source>
        <dbReference type="SAM" id="SignalP"/>
    </source>
</evidence>
<proteinExistence type="predicted"/>
<evidence type="ECO:0000313" key="3">
    <source>
        <dbReference type="EMBL" id="CAG6642823.1"/>
    </source>
</evidence>
<dbReference type="AlphaFoldDB" id="A0A8D8W0S3"/>
<protein>
    <submittedName>
        <fullName evidence="3">Uncharacterized protein</fullName>
    </submittedName>
</protein>
<sequence length="102" mass="11451">MKGLIMFWTAIALVLMLSNGGCAYSALLDKLSNPTGIPMQVWKSSMSWVAGIKPPVRWIIYLPLPSAQNTNRQLPTGQSMFLTNKPRRLAKTNPRKKVHNEK</sequence>
<organism evidence="3">
    <name type="scientific">Cacopsylla melanoneura</name>
    <dbReference type="NCBI Taxonomy" id="428564"/>
    <lineage>
        <taxon>Eukaryota</taxon>
        <taxon>Metazoa</taxon>
        <taxon>Ecdysozoa</taxon>
        <taxon>Arthropoda</taxon>
        <taxon>Hexapoda</taxon>
        <taxon>Insecta</taxon>
        <taxon>Pterygota</taxon>
        <taxon>Neoptera</taxon>
        <taxon>Paraneoptera</taxon>
        <taxon>Hemiptera</taxon>
        <taxon>Sternorrhyncha</taxon>
        <taxon>Psylloidea</taxon>
        <taxon>Psyllidae</taxon>
        <taxon>Psyllinae</taxon>
        <taxon>Cacopsylla</taxon>
    </lineage>
</organism>
<feature type="region of interest" description="Disordered" evidence="1">
    <location>
        <begin position="72"/>
        <end position="102"/>
    </location>
</feature>